<organism evidence="6 7">
    <name type="scientific">Wenzhouxiangella sediminis</name>
    <dbReference type="NCBI Taxonomy" id="1792836"/>
    <lineage>
        <taxon>Bacteria</taxon>
        <taxon>Pseudomonadati</taxon>
        <taxon>Pseudomonadota</taxon>
        <taxon>Gammaproteobacteria</taxon>
        <taxon>Chromatiales</taxon>
        <taxon>Wenzhouxiangellaceae</taxon>
        <taxon>Wenzhouxiangella</taxon>
    </lineage>
</organism>
<keyword evidence="4" id="KW-1133">Transmembrane helix</keyword>
<sequence>MVAGGWAGTFRSIVANPEWRRCLGALLLFVLAGPALGLDPDRLTSQYVHDHYGRDEGLPPGAVWTALQSRDGYLWLGTQNGLVRFDGIDAKVFTTADTPGLANHDVRSLIEADNGDLWIGTYGGGAARYRDGSFEPFGTEQGLAHPIVYDIHQDDEGAVWFGTAGGVTRLGPDGDVSTLTSADGLAHERVFEVYQDSSGAMWFASLVAGVTRMRDGRMTTFGKATGMVSDQVHAVYEDSAGTIWIGTYEGGFYRMEASGPVRYPLPEGVAGNGIQSILEDSDGNLWLGTYNNGLIRIHDGEVAHFGSGALAEAFVFDMTEDREGSLWVASREGLHRLGNGKFLTFGEPEGLADATFVVAADPSDGSVWAGTEGAGLFRLQGREVERFGVDDGLASNNISALAPDGSGGVWVGSFGGGLNHLSDEGIRTWTREDGLPSNHIFALLLEDDGALWVAADGGISRLADGRFRTWTREDGLPDALVRQMHMDDGGRLWLGTNGGGLSRFDGQRFENFAGQAGVPGNIIYAFHEDAEGSLWIGSRDSGLSLHRDGRFHHFSVADGLPQASVYGIAGDEQGYLWLSGGGGLARVARDDLLAIADGEDIELDARLFNESDGLRNGQFAGGFQPPVATGLSGHIWFPGLAGLVRVAPERLGINRIEPPVTLESVSVDGRSLPAGDPVRLPPGSDNLEVHYTALSLVAPRQVRFRYRLEGYDQRWQDVGGRRTAYYTRLPPGEYRFEVRASNNDGIWSERTAGLTVVQEPFAWQTTWFRVLAIFAFGLLAVLVYRLSVRQFRVREQRLSGLVRERTEQLEQALEAVERSSRIDGLTGVANRGYFEERLAREWAIARREHEPLGLILADLDHFKLLNDSRGHQVGDDCLRGVAEALMAVVHRPGDLVARYGGEEFVVLLPRTDIESLRVLAERMRLGVEALGLPHPEGGINGRVTISVGAAAVIPDGQVEPRVLVERADRALYTAKDAGRNRVSVDAGS</sequence>
<keyword evidence="7" id="KW-1185">Reference proteome</keyword>
<dbReference type="FunFam" id="3.30.70.270:FF:000001">
    <property type="entry name" value="Diguanylate cyclase domain protein"/>
    <property type="match status" value="1"/>
</dbReference>
<evidence type="ECO:0000259" key="5">
    <source>
        <dbReference type="PROSITE" id="PS50887"/>
    </source>
</evidence>
<dbReference type="InterPro" id="IPR050469">
    <property type="entry name" value="Diguanylate_Cyclase"/>
</dbReference>
<dbReference type="OrthoDB" id="176203at2"/>
<feature type="transmembrane region" description="Helical" evidence="4">
    <location>
        <begin position="767"/>
        <end position="787"/>
    </location>
</feature>
<dbReference type="GO" id="GO:0005886">
    <property type="term" value="C:plasma membrane"/>
    <property type="evidence" value="ECO:0007669"/>
    <property type="project" value="TreeGrafter"/>
</dbReference>
<evidence type="ECO:0000313" key="7">
    <source>
        <dbReference type="Proteomes" id="UP000260351"/>
    </source>
</evidence>
<dbReference type="AlphaFoldDB" id="A0A3E1K822"/>
<dbReference type="GO" id="GO:1902201">
    <property type="term" value="P:negative regulation of bacterial-type flagellum-dependent cell motility"/>
    <property type="evidence" value="ECO:0007669"/>
    <property type="project" value="TreeGrafter"/>
</dbReference>
<keyword evidence="4" id="KW-0812">Transmembrane</keyword>
<dbReference type="InterPro" id="IPR013783">
    <property type="entry name" value="Ig-like_fold"/>
</dbReference>
<dbReference type="Gene3D" id="3.30.70.270">
    <property type="match status" value="1"/>
</dbReference>
<dbReference type="InterPro" id="IPR029787">
    <property type="entry name" value="Nucleotide_cyclase"/>
</dbReference>
<evidence type="ECO:0000313" key="6">
    <source>
        <dbReference type="EMBL" id="RFF30182.1"/>
    </source>
</evidence>
<evidence type="ECO:0000256" key="1">
    <source>
        <dbReference type="ARBA" id="ARBA00001946"/>
    </source>
</evidence>
<dbReference type="Gene3D" id="2.130.10.10">
    <property type="entry name" value="YVTN repeat-like/Quinoprotein amine dehydrogenase"/>
    <property type="match status" value="5"/>
</dbReference>
<protein>
    <recommendedName>
        <fullName evidence="2">diguanylate cyclase</fullName>
        <ecNumber evidence="2">2.7.7.65</ecNumber>
    </recommendedName>
</protein>
<dbReference type="SMART" id="SM00267">
    <property type="entry name" value="GGDEF"/>
    <property type="match status" value="1"/>
</dbReference>
<dbReference type="CDD" id="cd01949">
    <property type="entry name" value="GGDEF"/>
    <property type="match status" value="1"/>
</dbReference>
<dbReference type="PANTHER" id="PTHR45138:SF9">
    <property type="entry name" value="DIGUANYLATE CYCLASE DGCM-RELATED"/>
    <property type="match status" value="1"/>
</dbReference>
<dbReference type="SUPFAM" id="SSF55073">
    <property type="entry name" value="Nucleotide cyclase"/>
    <property type="match status" value="1"/>
</dbReference>
<keyword evidence="4" id="KW-0472">Membrane</keyword>
<comment type="cofactor">
    <cofactor evidence="1">
        <name>Mg(2+)</name>
        <dbReference type="ChEBI" id="CHEBI:18420"/>
    </cofactor>
</comment>
<dbReference type="InterPro" id="IPR043128">
    <property type="entry name" value="Rev_trsase/Diguanyl_cyclase"/>
</dbReference>
<dbReference type="NCBIfam" id="TIGR00254">
    <property type="entry name" value="GGDEF"/>
    <property type="match status" value="1"/>
</dbReference>
<dbReference type="SUPFAM" id="SSF63829">
    <property type="entry name" value="Calcium-dependent phosphotriesterase"/>
    <property type="match status" value="2"/>
</dbReference>
<comment type="catalytic activity">
    <reaction evidence="3">
        <text>2 GTP = 3',3'-c-di-GMP + 2 diphosphate</text>
        <dbReference type="Rhea" id="RHEA:24898"/>
        <dbReference type="ChEBI" id="CHEBI:33019"/>
        <dbReference type="ChEBI" id="CHEBI:37565"/>
        <dbReference type="ChEBI" id="CHEBI:58805"/>
        <dbReference type="EC" id="2.7.7.65"/>
    </reaction>
</comment>
<gene>
    <name evidence="6" type="ORF">DZC52_08880</name>
</gene>
<dbReference type="InterPro" id="IPR015943">
    <property type="entry name" value="WD40/YVTN_repeat-like_dom_sf"/>
</dbReference>
<dbReference type="EC" id="2.7.7.65" evidence="2"/>
<dbReference type="GO" id="GO:0052621">
    <property type="term" value="F:diguanylate cyclase activity"/>
    <property type="evidence" value="ECO:0007669"/>
    <property type="project" value="UniProtKB-EC"/>
</dbReference>
<dbReference type="Pfam" id="PF07494">
    <property type="entry name" value="Reg_prop"/>
    <property type="match status" value="6"/>
</dbReference>
<accession>A0A3E1K822</accession>
<evidence type="ECO:0000256" key="4">
    <source>
        <dbReference type="SAM" id="Phobius"/>
    </source>
</evidence>
<dbReference type="EMBL" id="QUZK01000037">
    <property type="protein sequence ID" value="RFF30182.1"/>
    <property type="molecule type" value="Genomic_DNA"/>
</dbReference>
<evidence type="ECO:0000256" key="3">
    <source>
        <dbReference type="ARBA" id="ARBA00034247"/>
    </source>
</evidence>
<dbReference type="Pfam" id="PF07495">
    <property type="entry name" value="Y_Y_Y"/>
    <property type="match status" value="1"/>
</dbReference>
<feature type="domain" description="GGDEF" evidence="5">
    <location>
        <begin position="850"/>
        <end position="987"/>
    </location>
</feature>
<dbReference type="GO" id="GO:0043709">
    <property type="term" value="P:cell adhesion involved in single-species biofilm formation"/>
    <property type="evidence" value="ECO:0007669"/>
    <property type="project" value="TreeGrafter"/>
</dbReference>
<proteinExistence type="predicted"/>
<dbReference type="InterPro" id="IPR000160">
    <property type="entry name" value="GGDEF_dom"/>
</dbReference>
<dbReference type="InterPro" id="IPR011123">
    <property type="entry name" value="Y_Y_Y"/>
</dbReference>
<evidence type="ECO:0000256" key="2">
    <source>
        <dbReference type="ARBA" id="ARBA00012528"/>
    </source>
</evidence>
<comment type="caution">
    <text evidence="6">The sequence shown here is derived from an EMBL/GenBank/DDBJ whole genome shotgun (WGS) entry which is preliminary data.</text>
</comment>
<dbReference type="PROSITE" id="PS50887">
    <property type="entry name" value="GGDEF"/>
    <property type="match status" value="1"/>
</dbReference>
<reference evidence="6 7" key="1">
    <citation type="submission" date="2018-08" db="EMBL/GenBank/DDBJ databases">
        <title>Wenzhouxiangella salilacus sp. nov., a novel bacterium isolated from a saline lake in Xinjiang Province, China.</title>
        <authorList>
            <person name="Han S."/>
        </authorList>
    </citation>
    <scope>NUCLEOTIDE SEQUENCE [LARGE SCALE GENOMIC DNA]</scope>
    <source>
        <strain evidence="6 7">XDB06</strain>
    </source>
</reference>
<dbReference type="Gene3D" id="2.60.40.10">
    <property type="entry name" value="Immunoglobulins"/>
    <property type="match status" value="1"/>
</dbReference>
<dbReference type="PANTHER" id="PTHR45138">
    <property type="entry name" value="REGULATORY COMPONENTS OF SENSORY TRANSDUCTION SYSTEM"/>
    <property type="match status" value="1"/>
</dbReference>
<dbReference type="Pfam" id="PF00990">
    <property type="entry name" value="GGDEF"/>
    <property type="match status" value="1"/>
</dbReference>
<name>A0A3E1K822_9GAMM</name>
<dbReference type="InterPro" id="IPR011110">
    <property type="entry name" value="Reg_prop"/>
</dbReference>
<dbReference type="Proteomes" id="UP000260351">
    <property type="component" value="Unassembled WGS sequence"/>
</dbReference>